<feature type="transmembrane region" description="Helical" evidence="6">
    <location>
        <begin position="270"/>
        <end position="288"/>
    </location>
</feature>
<keyword evidence="5 6" id="KW-0472">Membrane</keyword>
<dbReference type="RefSeq" id="WP_278467420.1">
    <property type="nucleotide sequence ID" value="NZ_JAGZMU010000003.1"/>
</dbReference>
<evidence type="ECO:0000313" key="8">
    <source>
        <dbReference type="Proteomes" id="UP000778864"/>
    </source>
</evidence>
<dbReference type="PANTHER" id="PTHR48085:SF5">
    <property type="entry name" value="CADMIUM_ZINC-TRANSPORTING ATPASE HMA4-RELATED"/>
    <property type="match status" value="1"/>
</dbReference>
<dbReference type="GO" id="GO:0000166">
    <property type="term" value="F:nucleotide binding"/>
    <property type="evidence" value="ECO:0007669"/>
    <property type="project" value="InterPro"/>
</dbReference>
<dbReference type="EMBL" id="JAGZMU010000003">
    <property type="protein sequence ID" value="MBS4893337.1"/>
    <property type="molecule type" value="Genomic_DNA"/>
</dbReference>
<evidence type="ECO:0000256" key="4">
    <source>
        <dbReference type="ARBA" id="ARBA00022989"/>
    </source>
</evidence>
<gene>
    <name evidence="7" type="ORF">KHZ90_06110</name>
</gene>
<evidence type="ECO:0000256" key="3">
    <source>
        <dbReference type="ARBA" id="ARBA00022692"/>
    </source>
</evidence>
<comment type="subcellular location">
    <subcellularLocation>
        <location evidence="1">Membrane</location>
    </subcellularLocation>
</comment>
<dbReference type="Proteomes" id="UP000778864">
    <property type="component" value="Unassembled WGS sequence"/>
</dbReference>
<feature type="transmembrane region" description="Helical" evidence="6">
    <location>
        <begin position="294"/>
        <end position="315"/>
    </location>
</feature>
<reference evidence="7" key="1">
    <citation type="submission" date="2021-02" db="EMBL/GenBank/DDBJ databases">
        <title>Infant gut strain persistence is associated with maternal origin, phylogeny, and functional potential including surface adhesion and iron acquisition.</title>
        <authorList>
            <person name="Lou Y.C."/>
        </authorList>
    </citation>
    <scope>NUCLEOTIDE SEQUENCE</scope>
    <source>
        <strain evidence="7">L3_108_031G1_dasL3_108_031G1_concoct_20</strain>
    </source>
</reference>
<sequence length="343" mass="36499">MLLTQGNAKIVSLADRWATWIVVIALLAAVGTYVVTGEIIRAVTILVVFCPCALVLATPAAIMAAISNASQHGFLVRRGNIMERLAKVDTMTFDKTGTLTYGTPEVTAVETVGSMPTDELYRLVASVETKSEHPLGKAIVNGFATRYGESFDSVDSFRMVPGKGLEATVQDKAVLAGNEAMMTLSNISIADSVKEAVHEHLNRGASIVYVAVDGVNDAPALKKSDVGIAMGGVGSDIAVEAADIVLVNDNIKEIPHLVALSKRMMTTIKINLSFSLLLNFVAIILAMIGTLSPVWGALVHNGGSLLVVANSALLLRWAYKSNHIVDDDHSVLMNAARKRVFEA</sequence>
<evidence type="ECO:0000256" key="2">
    <source>
        <dbReference type="ARBA" id="ARBA00006024"/>
    </source>
</evidence>
<feature type="transmembrane region" description="Helical" evidence="6">
    <location>
        <begin position="17"/>
        <end position="36"/>
    </location>
</feature>
<dbReference type="GO" id="GO:0016020">
    <property type="term" value="C:membrane"/>
    <property type="evidence" value="ECO:0007669"/>
    <property type="project" value="UniProtKB-SubCell"/>
</dbReference>
<dbReference type="PROSITE" id="PS00154">
    <property type="entry name" value="ATPASE_E1_E2"/>
    <property type="match status" value="1"/>
</dbReference>
<organism evidence="7 8">
    <name type="scientific">Veillonella parvula</name>
    <name type="common">Staphylococcus parvulus</name>
    <dbReference type="NCBI Taxonomy" id="29466"/>
    <lineage>
        <taxon>Bacteria</taxon>
        <taxon>Bacillati</taxon>
        <taxon>Bacillota</taxon>
        <taxon>Negativicutes</taxon>
        <taxon>Veillonellales</taxon>
        <taxon>Veillonellaceae</taxon>
        <taxon>Veillonella</taxon>
    </lineage>
</organism>
<name>A0A943A3Q6_VEIPA</name>
<accession>A0A943A3Q6</accession>
<dbReference type="Gene3D" id="3.40.1110.10">
    <property type="entry name" value="Calcium-transporting ATPase, cytoplasmic domain N"/>
    <property type="match status" value="1"/>
</dbReference>
<evidence type="ECO:0000256" key="6">
    <source>
        <dbReference type="SAM" id="Phobius"/>
    </source>
</evidence>
<dbReference type="InterPro" id="IPR023298">
    <property type="entry name" value="ATPase_P-typ_TM_dom_sf"/>
</dbReference>
<protein>
    <submittedName>
        <fullName evidence="7">Cation-translocating P-type ATPase</fullName>
    </submittedName>
</protein>
<dbReference type="InterPro" id="IPR023299">
    <property type="entry name" value="ATPase_P-typ_cyto_dom_N"/>
</dbReference>
<dbReference type="AlphaFoldDB" id="A0A943A3Q6"/>
<evidence type="ECO:0000256" key="1">
    <source>
        <dbReference type="ARBA" id="ARBA00004370"/>
    </source>
</evidence>
<comment type="similarity">
    <text evidence="2">Belongs to the cation transport ATPase (P-type) (TC 3.A.3) family. Type IB subfamily.</text>
</comment>
<keyword evidence="3 6" id="KW-0812">Transmembrane</keyword>
<dbReference type="Pfam" id="PF00702">
    <property type="entry name" value="Hydrolase"/>
    <property type="match status" value="1"/>
</dbReference>
<proteinExistence type="inferred from homology"/>
<dbReference type="GO" id="GO:0022857">
    <property type="term" value="F:transmembrane transporter activity"/>
    <property type="evidence" value="ECO:0007669"/>
    <property type="project" value="TreeGrafter"/>
</dbReference>
<dbReference type="Gene3D" id="3.40.50.1000">
    <property type="entry name" value="HAD superfamily/HAD-like"/>
    <property type="match status" value="1"/>
</dbReference>
<dbReference type="SUPFAM" id="SSF81665">
    <property type="entry name" value="Calcium ATPase, transmembrane domain M"/>
    <property type="match status" value="1"/>
</dbReference>
<keyword evidence="4 6" id="KW-1133">Transmembrane helix</keyword>
<dbReference type="InterPro" id="IPR023214">
    <property type="entry name" value="HAD_sf"/>
</dbReference>
<evidence type="ECO:0000256" key="5">
    <source>
        <dbReference type="ARBA" id="ARBA00023136"/>
    </source>
</evidence>
<evidence type="ECO:0000313" key="7">
    <source>
        <dbReference type="EMBL" id="MBS4893337.1"/>
    </source>
</evidence>
<comment type="caution">
    <text evidence="7">The sequence shown here is derived from an EMBL/GenBank/DDBJ whole genome shotgun (WGS) entry which is preliminary data.</text>
</comment>
<dbReference type="PANTHER" id="PTHR48085">
    <property type="entry name" value="CADMIUM/ZINC-TRANSPORTING ATPASE HMA2-RELATED"/>
    <property type="match status" value="1"/>
</dbReference>
<feature type="transmembrane region" description="Helical" evidence="6">
    <location>
        <begin position="42"/>
        <end position="66"/>
    </location>
</feature>
<dbReference type="InterPro" id="IPR051014">
    <property type="entry name" value="Cation_Transport_ATPase_IB"/>
</dbReference>
<dbReference type="SUPFAM" id="SSF56784">
    <property type="entry name" value="HAD-like"/>
    <property type="match status" value="1"/>
</dbReference>
<dbReference type="Gene3D" id="1.20.1110.10">
    <property type="entry name" value="Calcium-transporting ATPase, transmembrane domain"/>
    <property type="match status" value="2"/>
</dbReference>
<dbReference type="InterPro" id="IPR018303">
    <property type="entry name" value="ATPase_P-typ_P_site"/>
</dbReference>
<dbReference type="InterPro" id="IPR036412">
    <property type="entry name" value="HAD-like_sf"/>
</dbReference>